<dbReference type="GO" id="GO:0006508">
    <property type="term" value="P:proteolysis"/>
    <property type="evidence" value="ECO:0007669"/>
    <property type="project" value="UniProtKB-KW"/>
</dbReference>
<feature type="domain" description="Peptidase S9 prolyl oligopeptidase catalytic" evidence="4">
    <location>
        <begin position="626"/>
        <end position="820"/>
    </location>
</feature>
<sequence length="821" mass="93174">MKLQLLAAAISFSLVACAANQNTPSSVSKPEKAAEVVKAAPAAGMDNSDIITLKQIMADPDWLGRAPESWYWGDDNQTVFFKQKREGSPIRDLYRKTTGTEGNGKQVTLANMHAASDMYAVTNNNGTLEAYEFEGNVFVKDLASKKVRQLTFTSAYEYSVMFLADGNVAYRAGNTFYRHDLETNQVTELANLLIADEPEGIKEPDTYIGKEQHKLIDYVALQHRNAKLAKQQKDALKKGNKAITKTDFYLGEGNKIVHASLSPAGDKLFVSIAEDVADRYPNDIMPNYIAGDAQIKAQQVRSRVSDNRKYSETLLILDLNSMEKAELSYESLPGFDQDVLAKVREENYQRQGKEYSSEKQPRDIHVIRASFPIQWHKNGQQLAVMLEAWDNKDRWIATVDFKENSLVSQHRLHDDAWINWSFNEFGWLNNSDKLYYLSEESGYSHVYVKALGEKATQLTSGKYEVRDLTLSRDEQTLYFKGNKKHPGIYEIYSLDIGKGEVTALTDLGGKNDYQLSNDESKLLIEHSEITMPPELYVQDAVAGATAVRLTHTVSEKFLSLPWTAPSVVAIPSSHQEQPIYTKVYLPKNFDKSAEKRRAVMFTHGAGYLQNAHLGWSVYFREFMFNSMLAQQGYVVMDPDYRASEGYGRDWRTAIYRHMGKPEVQDMRDAVNWVVENANVDKDRVGTYGGSYGGFLTLMSLFTDPELFQTGAAIRLVSDWAHYNHGYTSNILNTPEDDAIAYERSSPIYFAEGLTKPLLINAPMVDDNVFFQDTVRLVQRLIELEKQDFETAIYPVEPHGFVQPSSWLDEYRRIYKLFETKL</sequence>
<dbReference type="Gene3D" id="2.140.10.30">
    <property type="entry name" value="Dipeptidylpeptidase IV, N-terminal domain"/>
    <property type="match status" value="1"/>
</dbReference>
<dbReference type="GO" id="GO:0008239">
    <property type="term" value="F:dipeptidyl-peptidase activity"/>
    <property type="evidence" value="ECO:0007669"/>
    <property type="project" value="TreeGrafter"/>
</dbReference>
<evidence type="ECO:0000313" key="7">
    <source>
        <dbReference type="Proteomes" id="UP000032568"/>
    </source>
</evidence>
<feature type="chain" id="PRO_5041956174" evidence="3">
    <location>
        <begin position="19"/>
        <end position="821"/>
    </location>
</feature>
<dbReference type="GO" id="GO:0004252">
    <property type="term" value="F:serine-type endopeptidase activity"/>
    <property type="evidence" value="ECO:0007669"/>
    <property type="project" value="InterPro"/>
</dbReference>
<evidence type="ECO:0000313" key="6">
    <source>
        <dbReference type="EMBL" id="WDD97451.1"/>
    </source>
</evidence>
<feature type="domain" description="Dipeptidylpeptidase IV N-terminal" evidence="5">
    <location>
        <begin position="373"/>
        <end position="533"/>
    </location>
</feature>
<dbReference type="PROSITE" id="PS00708">
    <property type="entry name" value="PRO_ENDOPEP_SER"/>
    <property type="match status" value="1"/>
</dbReference>
<evidence type="ECO:0000256" key="1">
    <source>
        <dbReference type="ARBA" id="ARBA00022670"/>
    </source>
</evidence>
<dbReference type="InterPro" id="IPR002469">
    <property type="entry name" value="Peptidase_S9B_N"/>
</dbReference>
<keyword evidence="1" id="KW-0645">Protease</keyword>
<dbReference type="SUPFAM" id="SSF53474">
    <property type="entry name" value="alpha/beta-Hydrolases"/>
    <property type="match status" value="1"/>
</dbReference>
<reference evidence="6 7" key="1">
    <citation type="journal article" date="2015" name="Genome Announc.">
        <title>Draft Genome Sequences of Marine Isolates of Thalassomonas viridans and Thalassomonas actiniarum.</title>
        <authorList>
            <person name="Olonade I."/>
            <person name="van Zyl L.J."/>
            <person name="Trindade M."/>
        </authorList>
    </citation>
    <scope>NUCLEOTIDE SEQUENCE [LARGE SCALE GENOMIC DNA]</scope>
    <source>
        <strain evidence="6 7">A5K-106</strain>
    </source>
</reference>
<dbReference type="Pfam" id="PF00930">
    <property type="entry name" value="DPPIV_N"/>
    <property type="match status" value="1"/>
</dbReference>
<gene>
    <name evidence="6" type="ORF">SG35_019295</name>
</gene>
<dbReference type="InterPro" id="IPR050278">
    <property type="entry name" value="Serine_Prot_S9B/DPPIV"/>
</dbReference>
<dbReference type="KEGG" id="tact:SG35_019295"/>
<dbReference type="PROSITE" id="PS51257">
    <property type="entry name" value="PROKAR_LIPOPROTEIN"/>
    <property type="match status" value="1"/>
</dbReference>
<dbReference type="Gene3D" id="3.40.50.1820">
    <property type="entry name" value="alpha/beta hydrolase"/>
    <property type="match status" value="1"/>
</dbReference>
<dbReference type="AlphaFoldDB" id="A0AAE9YQ13"/>
<keyword evidence="3" id="KW-0732">Signal</keyword>
<keyword evidence="2" id="KW-0378">Hydrolase</keyword>
<organism evidence="6 7">
    <name type="scientific">Thalassomonas actiniarum</name>
    <dbReference type="NCBI Taxonomy" id="485447"/>
    <lineage>
        <taxon>Bacteria</taxon>
        <taxon>Pseudomonadati</taxon>
        <taxon>Pseudomonadota</taxon>
        <taxon>Gammaproteobacteria</taxon>
        <taxon>Alteromonadales</taxon>
        <taxon>Colwelliaceae</taxon>
        <taxon>Thalassomonas</taxon>
    </lineage>
</organism>
<evidence type="ECO:0000256" key="2">
    <source>
        <dbReference type="ARBA" id="ARBA00022801"/>
    </source>
</evidence>
<dbReference type="SUPFAM" id="SSF82171">
    <property type="entry name" value="DPP6 N-terminal domain-like"/>
    <property type="match status" value="1"/>
</dbReference>
<dbReference type="InterPro" id="IPR029058">
    <property type="entry name" value="AB_hydrolase_fold"/>
</dbReference>
<evidence type="ECO:0000259" key="5">
    <source>
        <dbReference type="Pfam" id="PF00930"/>
    </source>
</evidence>
<accession>A0AAE9YQ13</accession>
<dbReference type="PANTHER" id="PTHR11731:SF193">
    <property type="entry name" value="DIPEPTIDYL PEPTIDASE 9"/>
    <property type="match status" value="1"/>
</dbReference>
<dbReference type="Pfam" id="PF00326">
    <property type="entry name" value="Peptidase_S9"/>
    <property type="match status" value="1"/>
</dbReference>
<dbReference type="Proteomes" id="UP000032568">
    <property type="component" value="Chromosome"/>
</dbReference>
<keyword evidence="7" id="KW-1185">Reference proteome</keyword>
<dbReference type="RefSeq" id="WP_044835568.1">
    <property type="nucleotide sequence ID" value="NZ_CP059735.1"/>
</dbReference>
<protein>
    <submittedName>
        <fullName evidence="6">S9 family peptidase</fullName>
    </submittedName>
</protein>
<name>A0AAE9YQ13_9GAMM</name>
<dbReference type="InterPro" id="IPR001375">
    <property type="entry name" value="Peptidase_S9_cat"/>
</dbReference>
<feature type="signal peptide" evidence="3">
    <location>
        <begin position="1"/>
        <end position="18"/>
    </location>
</feature>
<evidence type="ECO:0000259" key="4">
    <source>
        <dbReference type="Pfam" id="PF00326"/>
    </source>
</evidence>
<dbReference type="EMBL" id="CP059735">
    <property type="protein sequence ID" value="WDD97451.1"/>
    <property type="molecule type" value="Genomic_DNA"/>
</dbReference>
<evidence type="ECO:0000256" key="3">
    <source>
        <dbReference type="SAM" id="SignalP"/>
    </source>
</evidence>
<proteinExistence type="predicted"/>
<dbReference type="InterPro" id="IPR002471">
    <property type="entry name" value="Pept_S9_AS"/>
</dbReference>
<reference evidence="6 7" key="2">
    <citation type="journal article" date="2022" name="Mar. Drugs">
        <title>Bioassay-Guided Fractionation Leads to the Detection of Cholic Acid Generated by the Rare Thalassomonas sp.</title>
        <authorList>
            <person name="Pheiffer F."/>
            <person name="Schneider Y.K."/>
            <person name="Hansen E.H."/>
            <person name="Andersen J.H."/>
            <person name="Isaksson J."/>
            <person name="Busche T."/>
            <person name="R C."/>
            <person name="Kalinowski J."/>
            <person name="Zyl L.V."/>
            <person name="Trindade M."/>
        </authorList>
    </citation>
    <scope>NUCLEOTIDE SEQUENCE [LARGE SCALE GENOMIC DNA]</scope>
    <source>
        <strain evidence="6 7">A5K-106</strain>
    </source>
</reference>
<dbReference type="PANTHER" id="PTHR11731">
    <property type="entry name" value="PROTEASE FAMILY S9B,C DIPEPTIDYL-PEPTIDASE IV-RELATED"/>
    <property type="match status" value="1"/>
</dbReference>